<name>A0A1B7L4Q3_9ENTR</name>
<organism evidence="2 3">
    <name type="scientific">Mangrovibacter phragmitis</name>
    <dbReference type="NCBI Taxonomy" id="1691903"/>
    <lineage>
        <taxon>Bacteria</taxon>
        <taxon>Pseudomonadati</taxon>
        <taxon>Pseudomonadota</taxon>
        <taxon>Gammaproteobacteria</taxon>
        <taxon>Enterobacterales</taxon>
        <taxon>Enterobacteriaceae</taxon>
        <taxon>Mangrovibacter</taxon>
    </lineage>
</organism>
<protein>
    <submittedName>
        <fullName evidence="2">Acetyltransferase</fullName>
    </submittedName>
</protein>
<dbReference type="OrthoDB" id="5295305at2"/>
<proteinExistence type="predicted"/>
<sequence>MTVLLNEFNQPVGAPLTGWQGCPLPQHCNLQGHYCHLVPLNAASHSKQLYAAWLQAEDDRGWTWLPAGPFADFASFNQFIIQAAESRDPLHYAVIDNASGEATGSLALMRHDPKNGVIEVGSVIFSPRLQHTTAATEAHALLMHYVFDTLGYRRYEWKCDSLNAPSRRAAERLGFTFEGIFRQAIVYKGRNRDTAWFSLLDSEWPQVRDALSAWLSPGNFDEHGKQRQALSVLRARQQNPQEQQK</sequence>
<dbReference type="PANTHER" id="PTHR43441">
    <property type="entry name" value="RIBOSOMAL-PROTEIN-SERINE ACETYLTRANSFERASE"/>
    <property type="match status" value="1"/>
</dbReference>
<feature type="domain" description="N-acetyltransferase" evidence="1">
    <location>
        <begin position="38"/>
        <end position="193"/>
    </location>
</feature>
<evidence type="ECO:0000259" key="1">
    <source>
        <dbReference type="PROSITE" id="PS51186"/>
    </source>
</evidence>
<dbReference type="Gene3D" id="3.40.630.30">
    <property type="match status" value="1"/>
</dbReference>
<dbReference type="InterPro" id="IPR016181">
    <property type="entry name" value="Acyl_CoA_acyltransferase"/>
</dbReference>
<reference evidence="3" key="1">
    <citation type="submission" date="2016-05" db="EMBL/GenBank/DDBJ databases">
        <authorList>
            <person name="Behera P."/>
            <person name="Vaishampayan P."/>
            <person name="Singh N."/>
            <person name="Raina V."/>
            <person name="Suar M."/>
            <person name="Pattnaik A."/>
            <person name="Rastogi G."/>
        </authorList>
    </citation>
    <scope>NUCLEOTIDE SEQUENCE [LARGE SCALE GENOMIC DNA]</scope>
    <source>
        <strain evidence="3">MP23</strain>
    </source>
</reference>
<dbReference type="EMBL" id="LYRP01000012">
    <property type="protein sequence ID" value="OAT77151.1"/>
    <property type="molecule type" value="Genomic_DNA"/>
</dbReference>
<accession>A0A1B7L4Q3</accession>
<dbReference type="InterPro" id="IPR051908">
    <property type="entry name" value="Ribosomal_N-acetyltransferase"/>
</dbReference>
<dbReference type="RefSeq" id="WP_064597804.1">
    <property type="nucleotide sequence ID" value="NZ_LYRP01000012.1"/>
</dbReference>
<dbReference type="FunFam" id="3.40.630.30:FF:000047">
    <property type="entry name" value="Acetyltransferase, GNAT family"/>
    <property type="match status" value="1"/>
</dbReference>
<dbReference type="Pfam" id="PF13302">
    <property type="entry name" value="Acetyltransf_3"/>
    <property type="match status" value="1"/>
</dbReference>
<dbReference type="PANTHER" id="PTHR43441:SF2">
    <property type="entry name" value="FAMILY ACETYLTRANSFERASE, PUTATIVE (AFU_ORTHOLOGUE AFUA_7G00850)-RELATED"/>
    <property type="match status" value="1"/>
</dbReference>
<comment type="caution">
    <text evidence="2">The sequence shown here is derived from an EMBL/GenBank/DDBJ whole genome shotgun (WGS) entry which is preliminary data.</text>
</comment>
<evidence type="ECO:0000313" key="2">
    <source>
        <dbReference type="EMBL" id="OAT77151.1"/>
    </source>
</evidence>
<keyword evidence="3" id="KW-1185">Reference proteome</keyword>
<dbReference type="GO" id="GO:1990189">
    <property type="term" value="F:protein N-terminal-serine acetyltransferase activity"/>
    <property type="evidence" value="ECO:0007669"/>
    <property type="project" value="TreeGrafter"/>
</dbReference>
<keyword evidence="2" id="KW-0808">Transferase</keyword>
<gene>
    <name evidence="2" type="ORF">A9B99_07545</name>
</gene>
<dbReference type="InterPro" id="IPR000182">
    <property type="entry name" value="GNAT_dom"/>
</dbReference>
<dbReference type="STRING" id="1691903.A9B99_07545"/>
<dbReference type="GO" id="GO:0008999">
    <property type="term" value="F:protein-N-terminal-alanine acetyltransferase activity"/>
    <property type="evidence" value="ECO:0007669"/>
    <property type="project" value="TreeGrafter"/>
</dbReference>
<evidence type="ECO:0000313" key="3">
    <source>
        <dbReference type="Proteomes" id="UP000078225"/>
    </source>
</evidence>
<dbReference type="Proteomes" id="UP000078225">
    <property type="component" value="Unassembled WGS sequence"/>
</dbReference>
<dbReference type="PROSITE" id="PS51186">
    <property type="entry name" value="GNAT"/>
    <property type="match status" value="1"/>
</dbReference>
<dbReference type="SUPFAM" id="SSF55729">
    <property type="entry name" value="Acyl-CoA N-acyltransferases (Nat)"/>
    <property type="match status" value="1"/>
</dbReference>
<dbReference type="AlphaFoldDB" id="A0A1B7L4Q3"/>